<name>A0A229P2E6_9BACL</name>
<dbReference type="EMBL" id="NMUQ01000001">
    <property type="protein sequence ID" value="OXM16114.1"/>
    <property type="molecule type" value="Genomic_DNA"/>
</dbReference>
<accession>A0A229P2E6</accession>
<keyword evidence="2" id="KW-1185">Reference proteome</keyword>
<dbReference type="OrthoDB" id="2843259at2"/>
<protein>
    <submittedName>
        <fullName evidence="1">Uncharacterized protein</fullName>
    </submittedName>
</protein>
<evidence type="ECO:0000313" key="1">
    <source>
        <dbReference type="EMBL" id="OXM16114.1"/>
    </source>
</evidence>
<comment type="caution">
    <text evidence="1">The sequence shown here is derived from an EMBL/GenBank/DDBJ whole genome shotgun (WGS) entry which is preliminary data.</text>
</comment>
<reference evidence="1 2" key="1">
    <citation type="submission" date="2017-07" db="EMBL/GenBank/DDBJ databases">
        <title>Paenibacillus herberti R33 genome sequencing and assembly.</title>
        <authorList>
            <person name="Su W."/>
        </authorList>
    </citation>
    <scope>NUCLEOTIDE SEQUENCE [LARGE SCALE GENOMIC DNA]</scope>
    <source>
        <strain evidence="1 2">R33</strain>
    </source>
</reference>
<sequence>MFKIISQEKELAQFHFIWMTVWREKGFEFEFAERVLDRRLILSPQGDYCGTAEIRSYATEAAELEQIAPFSSLPEIAMNPDRVVVADKIALLREHRGKYMNEMLSCLVHMSDKQGALWCAALLEPVLSRALRITFKVPMIVMGEKQPYKGDYVVPVLIPVGEIIKDPARHPWLSYSHCFEENQPAFA</sequence>
<dbReference type="Proteomes" id="UP000215145">
    <property type="component" value="Unassembled WGS sequence"/>
</dbReference>
<gene>
    <name evidence="1" type="ORF">CGZ75_05270</name>
</gene>
<dbReference type="AlphaFoldDB" id="A0A229P2E6"/>
<organism evidence="1 2">
    <name type="scientific">Paenibacillus herberti</name>
    <dbReference type="NCBI Taxonomy" id="1619309"/>
    <lineage>
        <taxon>Bacteria</taxon>
        <taxon>Bacillati</taxon>
        <taxon>Bacillota</taxon>
        <taxon>Bacilli</taxon>
        <taxon>Bacillales</taxon>
        <taxon>Paenibacillaceae</taxon>
        <taxon>Paenibacillus</taxon>
    </lineage>
</organism>
<proteinExistence type="predicted"/>
<dbReference type="RefSeq" id="WP_089523200.1">
    <property type="nucleotide sequence ID" value="NZ_NMUQ01000001.1"/>
</dbReference>
<evidence type="ECO:0000313" key="2">
    <source>
        <dbReference type="Proteomes" id="UP000215145"/>
    </source>
</evidence>